<dbReference type="SMART" id="SM00382">
    <property type="entry name" value="AAA"/>
    <property type="match status" value="2"/>
</dbReference>
<keyword evidence="3" id="KW-0813">Transport</keyword>
<keyword evidence="13" id="KW-1185">Reference proteome</keyword>
<dbReference type="PANTHER" id="PTHR24223:SF456">
    <property type="entry name" value="MULTIDRUG RESISTANCE-ASSOCIATED PROTEIN LETHAL(2)03659"/>
    <property type="match status" value="1"/>
</dbReference>
<dbReference type="Pfam" id="PF00664">
    <property type="entry name" value="ABC_membrane"/>
    <property type="match status" value="2"/>
</dbReference>
<dbReference type="PROSITE" id="PS00211">
    <property type="entry name" value="ABC_TRANSPORTER_1"/>
    <property type="match status" value="2"/>
</dbReference>
<dbReference type="SUPFAM" id="SSF90123">
    <property type="entry name" value="ABC transporter transmembrane region"/>
    <property type="match status" value="2"/>
</dbReference>
<evidence type="ECO:0008006" key="14">
    <source>
        <dbReference type="Google" id="ProtNLM"/>
    </source>
</evidence>
<feature type="transmembrane region" description="Helical" evidence="9">
    <location>
        <begin position="898"/>
        <end position="917"/>
    </location>
</feature>
<feature type="transmembrane region" description="Helical" evidence="9">
    <location>
        <begin position="208"/>
        <end position="227"/>
    </location>
</feature>
<comment type="caution">
    <text evidence="12">The sequence shown here is derived from an EMBL/GenBank/DDBJ whole genome shotgun (WGS) entry which is preliminary data.</text>
</comment>
<evidence type="ECO:0000256" key="1">
    <source>
        <dbReference type="ARBA" id="ARBA00004141"/>
    </source>
</evidence>
<reference evidence="12 13" key="1">
    <citation type="submission" date="2024-08" db="EMBL/GenBank/DDBJ databases">
        <authorList>
            <person name="Cucini C."/>
            <person name="Frati F."/>
        </authorList>
    </citation>
    <scope>NUCLEOTIDE SEQUENCE [LARGE SCALE GENOMIC DNA]</scope>
</reference>
<proteinExistence type="inferred from homology"/>
<feature type="transmembrane region" description="Helical" evidence="9">
    <location>
        <begin position="351"/>
        <end position="369"/>
    </location>
</feature>
<comment type="subcellular location">
    <subcellularLocation>
        <location evidence="1">Membrane</location>
        <topology evidence="1">Multi-pass membrane protein</topology>
    </subcellularLocation>
</comment>
<keyword evidence="8 9" id="KW-0472">Membrane</keyword>
<keyword evidence="4 9" id="KW-0812">Transmembrane</keyword>
<dbReference type="InterPro" id="IPR011527">
    <property type="entry name" value="ABC1_TM_dom"/>
</dbReference>
<dbReference type="InterPro" id="IPR017871">
    <property type="entry name" value="ABC_transporter-like_CS"/>
</dbReference>
<feature type="transmembrane region" description="Helical" evidence="9">
    <location>
        <begin position="134"/>
        <end position="155"/>
    </location>
</feature>
<feature type="transmembrane region" description="Helical" evidence="9">
    <location>
        <begin position="980"/>
        <end position="1003"/>
    </location>
</feature>
<organism evidence="12 13">
    <name type="scientific">Orchesella dallaii</name>
    <dbReference type="NCBI Taxonomy" id="48710"/>
    <lineage>
        <taxon>Eukaryota</taxon>
        <taxon>Metazoa</taxon>
        <taxon>Ecdysozoa</taxon>
        <taxon>Arthropoda</taxon>
        <taxon>Hexapoda</taxon>
        <taxon>Collembola</taxon>
        <taxon>Entomobryomorpha</taxon>
        <taxon>Entomobryoidea</taxon>
        <taxon>Orchesellidae</taxon>
        <taxon>Orchesellinae</taxon>
        <taxon>Orchesella</taxon>
    </lineage>
</organism>
<dbReference type="EMBL" id="CAXLJM020000046">
    <property type="protein sequence ID" value="CAL8111765.1"/>
    <property type="molecule type" value="Genomic_DNA"/>
</dbReference>
<dbReference type="Gene3D" id="3.40.50.300">
    <property type="entry name" value="P-loop containing nucleotide triphosphate hydrolases"/>
    <property type="match status" value="2"/>
</dbReference>
<dbReference type="InterPro" id="IPR003593">
    <property type="entry name" value="AAA+_ATPase"/>
</dbReference>
<feature type="transmembrane region" description="Helical" evidence="9">
    <location>
        <begin position="732"/>
        <end position="749"/>
    </location>
</feature>
<evidence type="ECO:0000256" key="6">
    <source>
        <dbReference type="ARBA" id="ARBA00022840"/>
    </source>
</evidence>
<dbReference type="Pfam" id="PF00005">
    <property type="entry name" value="ABC_tran"/>
    <property type="match status" value="2"/>
</dbReference>
<gene>
    <name evidence="12" type="ORF">ODALV1_LOCUS15338</name>
</gene>
<keyword evidence="5" id="KW-0547">Nucleotide-binding</keyword>
<feature type="transmembrane region" description="Helical" evidence="9">
    <location>
        <begin position="314"/>
        <end position="339"/>
    </location>
</feature>
<comment type="similarity">
    <text evidence="2">Belongs to the ABC transporter superfamily. ABCC family. Conjugate transporter (TC 3.A.1.208) subfamily.</text>
</comment>
<dbReference type="InterPro" id="IPR050173">
    <property type="entry name" value="ABC_transporter_C-like"/>
</dbReference>
<evidence type="ECO:0000256" key="2">
    <source>
        <dbReference type="ARBA" id="ARBA00009726"/>
    </source>
</evidence>
<feature type="transmembrane region" description="Helical" evidence="9">
    <location>
        <begin position="873"/>
        <end position="892"/>
    </location>
</feature>
<feature type="domain" description="ABC transporter" evidence="10">
    <location>
        <begin position="432"/>
        <end position="654"/>
    </location>
</feature>
<evidence type="ECO:0000313" key="12">
    <source>
        <dbReference type="EMBL" id="CAL8111765.1"/>
    </source>
</evidence>
<dbReference type="PANTHER" id="PTHR24223">
    <property type="entry name" value="ATP-BINDING CASSETTE SUB-FAMILY C"/>
    <property type="match status" value="1"/>
</dbReference>
<sequence length="1319" mass="148615">MDFHEKGLKPSPEIKANPISKLFLLWLLPLLRKGAKKDLNAEDVYKTLPANCSSRLGIAVHEEWDKERKLANCENRQPKLWRVVRRIIWKKYMIILIICCFDELILRTAQPLALRNFIRTFRENSDDPDVRKNQFIYAGALVICTFGHAIIYNKLTEISINMGMKMRVGVSSVIYRKILKIRKADFEHANVGKLINLLSGDVSRLDQAMNLLHCFVIAPFQLAIFSYLLWNELGIACLGGVGCILFILPFQVWVGKFSMYFRNHIAKSTDERGRFLNEIIGGVRLIKMYAFEKPFATVVAKLRRKEIKFIRRSLYLKGMFVSVRSIASKIIPFAALILYVALGNALTAEKAFFSISVFNIIMVAIMHRLPQAASQVGECLASLNRIEKFLLSKEGILNVSTIGKTGNLQAEAKAKNPENDNGSQEAMFEPVLLMDNYSASWIESQQTLKNISLQLKGNKLVIVIGHVGSGKSSFLNAILTELPITTGNCQVQGQLSYASQEAWIFPSSIRQNILCGLQMDSERYWKITKLCCLSDDLKQFPDGDLTLVGERGVVLSGGQKARVNLARAIYQNADIYLFDDPLSAVDTRVSKSLFNECIKEYLDGKLRILVTHQLQYLPFADHIIVLNREGGIWSQGTYAELKNSEIDFTSLIKREYVNEDDSRDEEGAVINITRNGFTRRESVTSEEKNDNKCESNGLLEGKAKVPKNEEKKDVGSVGIGTYFQYFKLGGSYIITLLLCLGFIMSQLLTNGTDYWLSLWTNSVAEIDGARIGATMRNLANSSDVVGDTNESWSQNFYAYVYCGLVGIFMFIVVFRSVIFFWYCMRISVNLHDLMFETVIRTPVKFFDENPSGRILNRFTKDLNHIDEQLPISFFDFISIYLALFGVITISVLSNYYTAFPSFILLVALWKIRGFYLLSARALKRLEALAKSPTFTHITMTVQGLTTIRALNAERRMLDQFEKIQDAHTAVFYMEFVAGRWFAISLEMMSAMFLAVVSFGFLFLTSSTESGNVGVALSTILGLAGGLQWGVRQSAETENYMTSVQRAFEYCNLKPEAPLEKTDDTKLHQNWPNQGRICFEKVSLSYDGLHENRVLKELNFSTAPKEKIGIVGRTGAGKSSLITALFRLTEPDGVISIDDVAVDDIGLHTLRSKISIIPQDPVLFTGSLRYNLDPFDEFVDDQLWRVLQEVDLHDAVQSLEYQVADGGSNFSVGQRQLVCLARAILRKNQILVLDEATANVDPATDQLVQNTIRTKFSDCTILTIAHRLQSVLDSDRIMVLDVGKIVEFDSPAVLLQNENGAFSTMMKLYSNVSNAKNHTT</sequence>
<feature type="domain" description="ABC transmembrane type-1" evidence="11">
    <location>
        <begin position="736"/>
        <end position="1038"/>
    </location>
</feature>
<name>A0ABP1QU63_9HEXA</name>
<dbReference type="PROSITE" id="PS50893">
    <property type="entry name" value="ABC_TRANSPORTER_2"/>
    <property type="match status" value="2"/>
</dbReference>
<protein>
    <recommendedName>
        <fullName evidence="14">Multidrug resistance-associated protein 4</fullName>
    </recommendedName>
</protein>
<evidence type="ECO:0000256" key="9">
    <source>
        <dbReference type="SAM" id="Phobius"/>
    </source>
</evidence>
<dbReference type="PROSITE" id="PS50929">
    <property type="entry name" value="ABC_TM1F"/>
    <property type="match status" value="2"/>
</dbReference>
<feature type="transmembrane region" description="Helical" evidence="9">
    <location>
        <begin position="233"/>
        <end position="254"/>
    </location>
</feature>
<evidence type="ECO:0000256" key="8">
    <source>
        <dbReference type="ARBA" id="ARBA00023136"/>
    </source>
</evidence>
<feature type="transmembrane region" description="Helical" evidence="9">
    <location>
        <begin position="92"/>
        <end position="114"/>
    </location>
</feature>
<dbReference type="CDD" id="cd03244">
    <property type="entry name" value="ABCC_MRP_domain2"/>
    <property type="match status" value="1"/>
</dbReference>
<feature type="domain" description="ABC transporter" evidence="10">
    <location>
        <begin position="1076"/>
        <end position="1306"/>
    </location>
</feature>
<evidence type="ECO:0000313" key="13">
    <source>
        <dbReference type="Proteomes" id="UP001642540"/>
    </source>
</evidence>
<dbReference type="CDD" id="cd18579">
    <property type="entry name" value="ABC_6TM_ABCC_D1"/>
    <property type="match status" value="1"/>
</dbReference>
<dbReference type="InterPro" id="IPR003439">
    <property type="entry name" value="ABC_transporter-like_ATP-bd"/>
</dbReference>
<keyword evidence="6" id="KW-0067">ATP-binding</keyword>
<dbReference type="SUPFAM" id="SSF52540">
    <property type="entry name" value="P-loop containing nucleoside triphosphate hydrolases"/>
    <property type="match status" value="2"/>
</dbReference>
<accession>A0ABP1QU63</accession>
<dbReference type="CDD" id="cd03250">
    <property type="entry name" value="ABCC_MRP_domain1"/>
    <property type="match status" value="1"/>
</dbReference>
<evidence type="ECO:0000256" key="5">
    <source>
        <dbReference type="ARBA" id="ARBA00022741"/>
    </source>
</evidence>
<evidence type="ECO:0000256" key="3">
    <source>
        <dbReference type="ARBA" id="ARBA00022448"/>
    </source>
</evidence>
<evidence type="ECO:0000259" key="10">
    <source>
        <dbReference type="PROSITE" id="PS50893"/>
    </source>
</evidence>
<evidence type="ECO:0000256" key="4">
    <source>
        <dbReference type="ARBA" id="ARBA00022692"/>
    </source>
</evidence>
<dbReference type="InterPro" id="IPR044746">
    <property type="entry name" value="ABCC_6TM_D1"/>
</dbReference>
<feature type="domain" description="ABC transmembrane type-1" evidence="11">
    <location>
        <begin position="105"/>
        <end position="366"/>
    </location>
</feature>
<keyword evidence="7 9" id="KW-1133">Transmembrane helix</keyword>
<dbReference type="Proteomes" id="UP001642540">
    <property type="component" value="Unassembled WGS sequence"/>
</dbReference>
<dbReference type="InterPro" id="IPR036640">
    <property type="entry name" value="ABC1_TM_sf"/>
</dbReference>
<evidence type="ECO:0000259" key="11">
    <source>
        <dbReference type="PROSITE" id="PS50929"/>
    </source>
</evidence>
<dbReference type="Gene3D" id="1.20.1560.10">
    <property type="entry name" value="ABC transporter type 1, transmembrane domain"/>
    <property type="match status" value="2"/>
</dbReference>
<dbReference type="InterPro" id="IPR027417">
    <property type="entry name" value="P-loop_NTPase"/>
</dbReference>
<feature type="transmembrane region" description="Helical" evidence="9">
    <location>
        <begin position="796"/>
        <end position="824"/>
    </location>
</feature>
<evidence type="ECO:0000256" key="7">
    <source>
        <dbReference type="ARBA" id="ARBA00022989"/>
    </source>
</evidence>
<feature type="transmembrane region" description="Helical" evidence="9">
    <location>
        <begin position="1009"/>
        <end position="1030"/>
    </location>
</feature>